<name>A0A1V0U6G1_STRVN</name>
<accession>A0A1V0U6G1</accession>
<dbReference type="RefSeq" id="WP_030292664.1">
    <property type="nucleotide sequence ID" value="NZ_CP020570.1"/>
</dbReference>
<evidence type="ECO:0000313" key="2">
    <source>
        <dbReference type="Proteomes" id="UP000192445"/>
    </source>
</evidence>
<protein>
    <submittedName>
        <fullName evidence="1">Uncharacterized protein</fullName>
    </submittedName>
</protein>
<dbReference type="Proteomes" id="UP000192445">
    <property type="component" value="Chromosome"/>
</dbReference>
<sequence>MSLQMVRFNAAVDPAAELRDRLTGVFAALDAASTTGTTSTAYASESGTGFVSALELTDPTTNPLLTLPEAPRLRDAISRAAGGLIAPTPEPFTIAGAYKS</sequence>
<gene>
    <name evidence="1" type="ORF">B1H20_03725</name>
</gene>
<dbReference type="KEGG" id="svu:B1H20_03725"/>
<proteinExistence type="predicted"/>
<dbReference type="STRING" id="1935.B1H20_03725"/>
<dbReference type="AlphaFoldDB" id="A0A1V0U6G1"/>
<dbReference type="EMBL" id="CP020570">
    <property type="protein sequence ID" value="ARF60598.1"/>
    <property type="molecule type" value="Genomic_DNA"/>
</dbReference>
<organism evidence="1 2">
    <name type="scientific">Streptomyces violaceoruber</name>
    <dbReference type="NCBI Taxonomy" id="1935"/>
    <lineage>
        <taxon>Bacteria</taxon>
        <taxon>Bacillati</taxon>
        <taxon>Actinomycetota</taxon>
        <taxon>Actinomycetes</taxon>
        <taxon>Kitasatosporales</taxon>
        <taxon>Streptomycetaceae</taxon>
        <taxon>Streptomyces</taxon>
        <taxon>Streptomyces violaceoruber group</taxon>
    </lineage>
</organism>
<reference evidence="1 2" key="1">
    <citation type="submission" date="2017-03" db="EMBL/GenBank/DDBJ databases">
        <title>Complete Genome Sequence of a natural compounds producer, Streptomyces violaceus S21.</title>
        <authorList>
            <person name="Zhong C."/>
            <person name="Zhao Z."/>
            <person name="Fu J."/>
            <person name="Zong G."/>
            <person name="Qin R."/>
            <person name="Cao G."/>
        </authorList>
    </citation>
    <scope>NUCLEOTIDE SEQUENCE [LARGE SCALE GENOMIC DNA]</scope>
    <source>
        <strain evidence="1 2">S21</strain>
    </source>
</reference>
<evidence type="ECO:0000313" key="1">
    <source>
        <dbReference type="EMBL" id="ARF60598.1"/>
    </source>
</evidence>